<name>A0A086TM66_9FUNG</name>
<sequence length="384" mass="43473">MTAQRLPPRLLPEIFTHIGQYLDRNTLVSCIRASKEFHYVFAPVLWHTFDDFIYYRHKHGCNSFNACTVHGEPESCNIAPLCKFGHHVRHLRATVDQTVLALASDPTIYARLHSLVLPGALPSMFPLKEVSAIFDEHRRVLGATYQPIDENLRQLTKSPRYDWLGGYLGDSIAKVVFLTVLRNANTLTKLHIGDTTNVLCYFTTIDAFYKMFANLHVLSDLMVPGKGISIPSLIQTIPRLKVLYFCNGAYTVANYHQADGNWCVLDETKEGSTAAAMPSLLLEKLVLECRMTFAEMRLVLKRFPTIDSIWILLDDRPDSETDQAPLDLFRRAKDVQIHWANRSKAPAQDLVDDAMIVQALEAGGPRTAPGCPFVRIRRHGDRWP</sequence>
<dbReference type="InterPro" id="IPR036047">
    <property type="entry name" value="F-box-like_dom_sf"/>
</dbReference>
<keyword evidence="2" id="KW-1185">Reference proteome</keyword>
<accession>A0A086TM66</accession>
<evidence type="ECO:0000313" key="2">
    <source>
        <dbReference type="Proteomes" id="UP000243308"/>
    </source>
</evidence>
<dbReference type="SUPFAM" id="SSF81383">
    <property type="entry name" value="F-box domain"/>
    <property type="match status" value="1"/>
</dbReference>
<gene>
    <name evidence="1" type="ORF">MVEG_11080</name>
</gene>
<reference evidence="1 2" key="1">
    <citation type="submission" date="2011-02" db="EMBL/GenBank/DDBJ databases">
        <title>The Genome Sequence of Mortierella verticillata NRRL 6337.</title>
        <authorList>
            <consortium name="The Broad Institute Genome Sequencing Platform"/>
            <person name="Russ C."/>
            <person name="Cuomo C."/>
            <person name="Burger G."/>
            <person name="Gray M.W."/>
            <person name="Holland P.W.H."/>
            <person name="King N."/>
            <person name="Lang F.B.F."/>
            <person name="Roger A.J."/>
            <person name="Ruiz-Trillo I."/>
            <person name="Young S.K."/>
            <person name="Zeng Q."/>
            <person name="Gargeya S."/>
            <person name="Alvarado L."/>
            <person name="Berlin A."/>
            <person name="Chapman S.B."/>
            <person name="Chen Z."/>
            <person name="Freedman E."/>
            <person name="Gellesch M."/>
            <person name="Goldberg J."/>
            <person name="Griggs A."/>
            <person name="Gujja S."/>
            <person name="Heilman E."/>
            <person name="Heiman D."/>
            <person name="Howarth C."/>
            <person name="Mehta T."/>
            <person name="Neiman D."/>
            <person name="Pearson M."/>
            <person name="Roberts A."/>
            <person name="Saif S."/>
            <person name="Shea T."/>
            <person name="Shenoy N."/>
            <person name="Sisk P."/>
            <person name="Stolte C."/>
            <person name="Sykes S."/>
            <person name="White J."/>
            <person name="Yandava C."/>
            <person name="Haas B."/>
            <person name="Nusbaum C."/>
            <person name="Birren B."/>
        </authorList>
    </citation>
    <scope>NUCLEOTIDE SEQUENCE [LARGE SCALE GENOMIC DNA]</scope>
    <source>
        <strain evidence="1 2">NRRL 6337</strain>
    </source>
</reference>
<dbReference type="AlphaFoldDB" id="A0A086TM66"/>
<dbReference type="OrthoDB" id="2356749at2759"/>
<protein>
    <submittedName>
        <fullName evidence="1">Uncharacterized protein</fullName>
    </submittedName>
</protein>
<dbReference type="EMBL" id="KN042429">
    <property type="protein sequence ID" value="KFH63043.1"/>
    <property type="molecule type" value="Genomic_DNA"/>
</dbReference>
<proteinExistence type="predicted"/>
<evidence type="ECO:0000313" key="1">
    <source>
        <dbReference type="EMBL" id="KFH63043.1"/>
    </source>
</evidence>
<dbReference type="Proteomes" id="UP000243308">
    <property type="component" value="Unassembled WGS sequence"/>
</dbReference>
<organism evidence="1 2">
    <name type="scientific">Podila verticillata NRRL 6337</name>
    <dbReference type="NCBI Taxonomy" id="1069443"/>
    <lineage>
        <taxon>Eukaryota</taxon>
        <taxon>Fungi</taxon>
        <taxon>Fungi incertae sedis</taxon>
        <taxon>Mucoromycota</taxon>
        <taxon>Mortierellomycotina</taxon>
        <taxon>Mortierellomycetes</taxon>
        <taxon>Mortierellales</taxon>
        <taxon>Mortierellaceae</taxon>
        <taxon>Podila</taxon>
    </lineage>
</organism>